<dbReference type="RefSeq" id="WP_088706668.1">
    <property type="nucleotide sequence ID" value="NZ_LSTO01000001.1"/>
</dbReference>
<evidence type="ECO:0000313" key="9">
    <source>
        <dbReference type="Proteomes" id="UP000197535"/>
    </source>
</evidence>
<proteinExistence type="predicted"/>
<evidence type="ECO:0000259" key="7">
    <source>
        <dbReference type="PROSITE" id="PS50914"/>
    </source>
</evidence>
<feature type="signal peptide" evidence="6">
    <location>
        <begin position="1"/>
        <end position="17"/>
    </location>
</feature>
<dbReference type="Pfam" id="PF04972">
    <property type="entry name" value="BON"/>
    <property type="match status" value="1"/>
</dbReference>
<protein>
    <recommendedName>
        <fullName evidence="5">Osmotically-inducible protein Y</fullName>
    </recommendedName>
</protein>
<dbReference type="PANTHER" id="PTHR34606">
    <property type="entry name" value="BON DOMAIN-CONTAINING PROTEIN"/>
    <property type="match status" value="1"/>
</dbReference>
<dbReference type="FunFam" id="3.30.1340.30:FF:000001">
    <property type="entry name" value="Molecular chaperone OsmY"/>
    <property type="match status" value="1"/>
</dbReference>
<evidence type="ECO:0000256" key="3">
    <source>
        <dbReference type="ARBA" id="ARBA00022737"/>
    </source>
</evidence>
<dbReference type="PROSITE" id="PS50914">
    <property type="entry name" value="BON"/>
    <property type="match status" value="1"/>
</dbReference>
<evidence type="ECO:0000256" key="5">
    <source>
        <dbReference type="ARBA" id="ARBA00070588"/>
    </source>
</evidence>
<dbReference type="GO" id="GO:0042597">
    <property type="term" value="C:periplasmic space"/>
    <property type="evidence" value="ECO:0007669"/>
    <property type="project" value="UniProtKB-SubCell"/>
</dbReference>
<sequence length="107" mass="11109">MNRKLVLSAMLFVAVLAAGCAGMDGRQDTSQKSAGQAVDDTVITSKVKAALLADPDIAGLKINVDTAKGKVTLKGEVKSLALWRKAESLARGVEGVKEVSNQLVITG</sequence>
<keyword evidence="2 6" id="KW-0732">Signal</keyword>
<evidence type="ECO:0000256" key="1">
    <source>
        <dbReference type="ARBA" id="ARBA00004418"/>
    </source>
</evidence>
<dbReference type="InterPro" id="IPR007055">
    <property type="entry name" value="BON_dom"/>
</dbReference>
<keyword evidence="9" id="KW-1185">Reference proteome</keyword>
<feature type="chain" id="PRO_5012287399" description="Osmotically-inducible protein Y" evidence="6">
    <location>
        <begin position="18"/>
        <end position="107"/>
    </location>
</feature>
<gene>
    <name evidence="8" type="ORF">AYR66_09855</name>
</gene>
<dbReference type="SMART" id="SM00749">
    <property type="entry name" value="BON"/>
    <property type="match status" value="1"/>
</dbReference>
<keyword evidence="4" id="KW-0574">Periplasm</keyword>
<comment type="subcellular location">
    <subcellularLocation>
        <location evidence="1">Periplasm</location>
    </subcellularLocation>
</comment>
<reference evidence="8 9" key="1">
    <citation type="submission" date="2016-02" db="EMBL/GenBank/DDBJ databases">
        <authorList>
            <person name="Wen L."/>
            <person name="He K."/>
            <person name="Yang H."/>
        </authorList>
    </citation>
    <scope>NUCLEOTIDE SEQUENCE [LARGE SCALE GENOMIC DNA]</scope>
    <source>
        <strain evidence="8 9">TSA40</strain>
    </source>
</reference>
<dbReference type="InterPro" id="IPR051686">
    <property type="entry name" value="Lipoprotein_DolP"/>
</dbReference>
<dbReference type="OrthoDB" id="7360581at2"/>
<dbReference type="Gene3D" id="3.30.1340.30">
    <property type="match status" value="1"/>
</dbReference>
<comment type="caution">
    <text evidence="8">The sequence shown here is derived from an EMBL/GenBank/DDBJ whole genome shotgun (WGS) entry which is preliminary data.</text>
</comment>
<dbReference type="EMBL" id="LSTO01000001">
    <property type="protein sequence ID" value="OWW19763.1"/>
    <property type="molecule type" value="Genomic_DNA"/>
</dbReference>
<keyword evidence="3" id="KW-0677">Repeat</keyword>
<name>A0A254TGU6_9BURK</name>
<dbReference type="Proteomes" id="UP000197535">
    <property type="component" value="Unassembled WGS sequence"/>
</dbReference>
<dbReference type="InterPro" id="IPR014004">
    <property type="entry name" value="Transpt-assoc_nodulatn_dom_bac"/>
</dbReference>
<evidence type="ECO:0000256" key="4">
    <source>
        <dbReference type="ARBA" id="ARBA00022764"/>
    </source>
</evidence>
<accession>A0A254TGU6</accession>
<dbReference type="PANTHER" id="PTHR34606:SF15">
    <property type="entry name" value="BON DOMAIN-CONTAINING PROTEIN"/>
    <property type="match status" value="1"/>
</dbReference>
<evidence type="ECO:0000256" key="6">
    <source>
        <dbReference type="SAM" id="SignalP"/>
    </source>
</evidence>
<organism evidence="8 9">
    <name type="scientific">Noviherbaspirillum denitrificans</name>
    <dbReference type="NCBI Taxonomy" id="1968433"/>
    <lineage>
        <taxon>Bacteria</taxon>
        <taxon>Pseudomonadati</taxon>
        <taxon>Pseudomonadota</taxon>
        <taxon>Betaproteobacteria</taxon>
        <taxon>Burkholderiales</taxon>
        <taxon>Oxalobacteraceae</taxon>
        <taxon>Noviherbaspirillum</taxon>
    </lineage>
</organism>
<evidence type="ECO:0000256" key="2">
    <source>
        <dbReference type="ARBA" id="ARBA00022729"/>
    </source>
</evidence>
<dbReference type="AlphaFoldDB" id="A0A254TGU6"/>
<feature type="domain" description="BON" evidence="7">
    <location>
        <begin position="39"/>
        <end position="107"/>
    </location>
</feature>
<evidence type="ECO:0000313" key="8">
    <source>
        <dbReference type="EMBL" id="OWW19763.1"/>
    </source>
</evidence>
<dbReference type="PROSITE" id="PS51257">
    <property type="entry name" value="PROKAR_LIPOPROTEIN"/>
    <property type="match status" value="1"/>
</dbReference>